<sequence>MRRRSGIWIIVGVMITGLLFMLAQSVIFSDETELLSKIEAEGRLAEQVDGDLVFRSESVNDFTFEITRDQGVYHATVSREDGSIVDLTREATIENDEETTNNSDQENQSNQGSNQTEQNDPENNSESTNDQESSQNDDENNPDHDNENESDTDNEPTRLSTDEVTNQIKQEFEGEITSIEFDDESDLYTLVIEHELTRTKLEVEALTGEIIARETEDTTPELAVKEEEATTIALEQVQDDGEVANVQIQEIDGIIYYIVTINATEEEQAIVEINGFSGNVETVTWVERDDTSSSEEENENSQNEEGESG</sequence>
<dbReference type="RefSeq" id="WP_306976980.1">
    <property type="nucleotide sequence ID" value="NZ_JAUSTQ010000008.1"/>
</dbReference>
<dbReference type="EMBL" id="JAUSTQ010000008">
    <property type="protein sequence ID" value="MDQ0160041.1"/>
    <property type="molecule type" value="Genomic_DNA"/>
</dbReference>
<protein>
    <submittedName>
        <fullName evidence="3">Membrane protein YkoI</fullName>
    </submittedName>
</protein>
<evidence type="ECO:0000313" key="3">
    <source>
        <dbReference type="EMBL" id="MDQ0160041.1"/>
    </source>
</evidence>
<keyword evidence="2" id="KW-0472">Membrane</keyword>
<feature type="compositionally biased region" description="Acidic residues" evidence="1">
    <location>
        <begin position="292"/>
        <end position="309"/>
    </location>
</feature>
<proteinExistence type="predicted"/>
<evidence type="ECO:0000256" key="1">
    <source>
        <dbReference type="SAM" id="MobiDB-lite"/>
    </source>
</evidence>
<reference evidence="3 4" key="1">
    <citation type="submission" date="2023-07" db="EMBL/GenBank/DDBJ databases">
        <title>Genomic Encyclopedia of Type Strains, Phase IV (KMG-IV): sequencing the most valuable type-strain genomes for metagenomic binning, comparative biology and taxonomic classification.</title>
        <authorList>
            <person name="Goeker M."/>
        </authorList>
    </citation>
    <scope>NUCLEOTIDE SEQUENCE [LARGE SCALE GENOMIC DNA]</scope>
    <source>
        <strain evidence="3 4">DSM 16460</strain>
    </source>
</reference>
<feature type="transmembrane region" description="Helical" evidence="2">
    <location>
        <begin position="7"/>
        <end position="28"/>
    </location>
</feature>
<feature type="compositionally biased region" description="Polar residues" evidence="1">
    <location>
        <begin position="100"/>
        <end position="134"/>
    </location>
</feature>
<name>A0ABT9VGE5_9BACI</name>
<organism evidence="3 4">
    <name type="scientific">Alkalibacillus salilacus</name>
    <dbReference type="NCBI Taxonomy" id="284582"/>
    <lineage>
        <taxon>Bacteria</taxon>
        <taxon>Bacillati</taxon>
        <taxon>Bacillota</taxon>
        <taxon>Bacilli</taxon>
        <taxon>Bacillales</taxon>
        <taxon>Bacillaceae</taxon>
        <taxon>Alkalibacillus</taxon>
    </lineage>
</organism>
<feature type="region of interest" description="Disordered" evidence="1">
    <location>
        <begin position="92"/>
        <end position="163"/>
    </location>
</feature>
<keyword evidence="4" id="KW-1185">Reference proteome</keyword>
<keyword evidence="2" id="KW-1133">Transmembrane helix</keyword>
<accession>A0ABT9VGE5</accession>
<feature type="region of interest" description="Disordered" evidence="1">
    <location>
        <begin position="287"/>
        <end position="309"/>
    </location>
</feature>
<comment type="caution">
    <text evidence="3">The sequence shown here is derived from an EMBL/GenBank/DDBJ whole genome shotgun (WGS) entry which is preliminary data.</text>
</comment>
<keyword evidence="2" id="KW-0812">Transmembrane</keyword>
<dbReference type="Proteomes" id="UP001224359">
    <property type="component" value="Unassembled WGS sequence"/>
</dbReference>
<evidence type="ECO:0000256" key="2">
    <source>
        <dbReference type="SAM" id="Phobius"/>
    </source>
</evidence>
<evidence type="ECO:0000313" key="4">
    <source>
        <dbReference type="Proteomes" id="UP001224359"/>
    </source>
</evidence>
<gene>
    <name evidence="3" type="ORF">J2S77_002042</name>
</gene>